<evidence type="ECO:0000259" key="10">
    <source>
        <dbReference type="PROSITE" id="PS50109"/>
    </source>
</evidence>
<dbReference type="InterPro" id="IPR004358">
    <property type="entry name" value="Sig_transdc_His_kin-like_C"/>
</dbReference>
<evidence type="ECO:0000256" key="8">
    <source>
        <dbReference type="ARBA" id="ARBA00023012"/>
    </source>
</evidence>
<feature type="transmembrane region" description="Helical" evidence="9">
    <location>
        <begin position="78"/>
        <end position="108"/>
    </location>
</feature>
<dbReference type="AlphaFoldDB" id="U4QYC6"/>
<keyword evidence="8" id="KW-0902">Two-component regulatory system</keyword>
<dbReference type="SUPFAM" id="SSF47384">
    <property type="entry name" value="Homodimeric domain of signal transducing histidine kinase"/>
    <property type="match status" value="1"/>
</dbReference>
<evidence type="ECO:0000313" key="13">
    <source>
        <dbReference type="Proteomes" id="UP000016860"/>
    </source>
</evidence>
<dbReference type="SMART" id="SM00388">
    <property type="entry name" value="HisKA"/>
    <property type="match status" value="1"/>
</dbReference>
<dbReference type="NCBIfam" id="TIGR00229">
    <property type="entry name" value="sensory_box"/>
    <property type="match status" value="1"/>
</dbReference>
<comment type="catalytic activity">
    <reaction evidence="1">
        <text>ATP + protein L-histidine = ADP + protein N-phospho-L-histidine.</text>
        <dbReference type="EC" id="2.7.13.3"/>
    </reaction>
</comment>
<dbReference type="Pfam" id="PF17159">
    <property type="entry name" value="MASE3"/>
    <property type="match status" value="1"/>
</dbReference>
<evidence type="ECO:0000256" key="9">
    <source>
        <dbReference type="SAM" id="Phobius"/>
    </source>
</evidence>
<evidence type="ECO:0000256" key="2">
    <source>
        <dbReference type="ARBA" id="ARBA00012438"/>
    </source>
</evidence>
<dbReference type="SUPFAM" id="SSF55874">
    <property type="entry name" value="ATPase domain of HSP90 chaperone/DNA topoisomerase II/histidine kinase"/>
    <property type="match status" value="1"/>
</dbReference>
<comment type="caution">
    <text evidence="12">The sequence shown here is derived from an EMBL/GenBank/DDBJ whole genome shotgun (WGS) entry which is preliminary data.</text>
</comment>
<name>U4QYC6_9FIRM</name>
<dbReference type="EC" id="2.7.13.3" evidence="2"/>
<feature type="transmembrane region" description="Helical" evidence="9">
    <location>
        <begin position="120"/>
        <end position="138"/>
    </location>
</feature>
<feature type="transmembrane region" description="Helical" evidence="9">
    <location>
        <begin position="213"/>
        <end position="231"/>
    </location>
</feature>
<dbReference type="PRINTS" id="PR00344">
    <property type="entry name" value="BCTRLSENSOR"/>
</dbReference>
<feature type="domain" description="PAS" evidence="11">
    <location>
        <begin position="300"/>
        <end position="370"/>
    </location>
</feature>
<keyword evidence="5" id="KW-0547">Nucleotide-binding</keyword>
<dbReference type="SMART" id="SM00091">
    <property type="entry name" value="PAS"/>
    <property type="match status" value="1"/>
</dbReference>
<dbReference type="Gene3D" id="3.30.450.20">
    <property type="entry name" value="PAS domain"/>
    <property type="match status" value="1"/>
</dbReference>
<dbReference type="InterPro" id="IPR000014">
    <property type="entry name" value="PAS"/>
</dbReference>
<dbReference type="PROSITE" id="PS50109">
    <property type="entry name" value="HIS_KIN"/>
    <property type="match status" value="1"/>
</dbReference>
<dbReference type="InterPro" id="IPR003661">
    <property type="entry name" value="HisK_dim/P_dom"/>
</dbReference>
<dbReference type="OrthoDB" id="9813394at2"/>
<dbReference type="STRING" id="1330534.L323_16115"/>
<dbReference type="SUPFAM" id="SSF55785">
    <property type="entry name" value="PYP-like sensor domain (PAS domain)"/>
    <property type="match status" value="1"/>
</dbReference>
<dbReference type="InterPro" id="IPR003594">
    <property type="entry name" value="HATPase_dom"/>
</dbReference>
<dbReference type="CDD" id="cd16922">
    <property type="entry name" value="HATPase_EvgS-ArcB-TorS-like"/>
    <property type="match status" value="1"/>
</dbReference>
<sequence>MKLARNFYFQGVNAETKHIRKESILEIFLFVVFLIFLYLTRYSHHLLFHTSAELFVCAISFALFFISLNTSSMIKNDFIVFLGIGYFFVGIIDMFHIFIYSGVSIIFITGDQSRVVQFWMSGRYMTVITLLGSTLLLYKNLKKFRKYILFLSYFLVSCTIIVLILYFNVFPECYIIGRGLTRFKIISELLITIIILIVAILYFRKRKNIDFKLFFNMECHLILMAFSELMFTDFFNPSDWTNVWSHIVRVFSYFFLYKAIIETGLKRPYSILFNRINIIDNQLKQEEQQRMMIEDMLVKNERCYELIINNSSDAIIVTSEGKLIFANDRAEKIFGAYNPGELIGMELMSFVHPEDRTLVRKHMETSFLGQTSPVQYEYKIMSHKGRVIDLESTSDLLVYQGKLSNISILKDISSRKQISKLKNDIRDNERVLNETKEYNKLLTEFFSNISHELKTPLNVILGAIQILNLPHDFELPYTYEENLNKYHKVMKQNCYRLLRLVNNLIDLSKFDSGFLKLSLCNQNIVSVVEEITLSVADYVENRGLSITFDTDCEEKIIAVDADKIERIILNLLSNSIKFTDKGGSILISMGDRGDRISISVRDTGIGIPEDKLETIFERFGQVDKTLTRNREGSGIGLSLVKTLVELHGGIIKISSIEGQGSEVYMELPVTVIDDESISANRAIIRRSNVENINVEFSDIYS</sequence>
<evidence type="ECO:0000256" key="6">
    <source>
        <dbReference type="ARBA" id="ARBA00022777"/>
    </source>
</evidence>
<dbReference type="PATRIC" id="fig|1330534.3.peg.3193"/>
<feature type="transmembrane region" description="Helical" evidence="9">
    <location>
        <begin position="181"/>
        <end position="201"/>
    </location>
</feature>
<dbReference type="InterPro" id="IPR036097">
    <property type="entry name" value="HisK_dim/P_sf"/>
</dbReference>
<feature type="transmembrane region" description="Helical" evidence="9">
    <location>
        <begin position="23"/>
        <end position="40"/>
    </location>
</feature>
<reference evidence="12 13" key="1">
    <citation type="journal article" date="2013" name="Genome Announc.">
        <title>Draft Genome Sequence of the Cellulolytic Bacterium Clostridium papyrosolvens C7 (ATCC 700395).</title>
        <authorList>
            <person name="Zepeda V."/>
            <person name="Dassa B."/>
            <person name="Borovok I."/>
            <person name="Lamed R."/>
            <person name="Bayer E.A."/>
            <person name="Cate J.H."/>
        </authorList>
    </citation>
    <scope>NUCLEOTIDE SEQUENCE [LARGE SCALE GENOMIC DNA]</scope>
    <source>
        <strain evidence="12 13">C7</strain>
    </source>
</reference>
<dbReference type="CDD" id="cd00082">
    <property type="entry name" value="HisKA"/>
    <property type="match status" value="1"/>
</dbReference>
<evidence type="ECO:0000256" key="5">
    <source>
        <dbReference type="ARBA" id="ARBA00022741"/>
    </source>
</evidence>
<keyword evidence="3" id="KW-0597">Phosphoprotein</keyword>
<dbReference type="CDD" id="cd00130">
    <property type="entry name" value="PAS"/>
    <property type="match status" value="1"/>
</dbReference>
<dbReference type="EMBL" id="ATAY01000085">
    <property type="protein sequence ID" value="EPR09617.1"/>
    <property type="molecule type" value="Genomic_DNA"/>
</dbReference>
<dbReference type="GO" id="GO:0005524">
    <property type="term" value="F:ATP binding"/>
    <property type="evidence" value="ECO:0007669"/>
    <property type="project" value="UniProtKB-KW"/>
</dbReference>
<feature type="transmembrane region" description="Helical" evidence="9">
    <location>
        <begin position="150"/>
        <end position="169"/>
    </location>
</feature>
<dbReference type="PANTHER" id="PTHR43047:SF72">
    <property type="entry name" value="OSMOSENSING HISTIDINE PROTEIN KINASE SLN1"/>
    <property type="match status" value="1"/>
</dbReference>
<dbReference type="RefSeq" id="WP_020816641.1">
    <property type="nucleotide sequence ID" value="NZ_ATAY01000085.1"/>
</dbReference>
<dbReference type="InterPro" id="IPR005467">
    <property type="entry name" value="His_kinase_dom"/>
</dbReference>
<gene>
    <name evidence="12" type="ORF">L323_16115</name>
</gene>
<evidence type="ECO:0000256" key="4">
    <source>
        <dbReference type="ARBA" id="ARBA00022679"/>
    </source>
</evidence>
<keyword evidence="9" id="KW-0812">Transmembrane</keyword>
<evidence type="ECO:0000256" key="3">
    <source>
        <dbReference type="ARBA" id="ARBA00022553"/>
    </source>
</evidence>
<dbReference type="Gene3D" id="1.10.287.130">
    <property type="match status" value="1"/>
</dbReference>
<feature type="domain" description="Histidine kinase" evidence="10">
    <location>
        <begin position="448"/>
        <end position="671"/>
    </location>
</feature>
<dbReference type="Pfam" id="PF08447">
    <property type="entry name" value="PAS_3"/>
    <property type="match status" value="1"/>
</dbReference>
<dbReference type="Pfam" id="PF00512">
    <property type="entry name" value="HisKA"/>
    <property type="match status" value="1"/>
</dbReference>
<feature type="transmembrane region" description="Helical" evidence="9">
    <location>
        <begin position="46"/>
        <end position="66"/>
    </location>
</feature>
<keyword evidence="6 12" id="KW-0418">Kinase</keyword>
<dbReference type="InterPro" id="IPR033425">
    <property type="entry name" value="MASE3"/>
</dbReference>
<dbReference type="Gene3D" id="3.30.565.10">
    <property type="entry name" value="Histidine kinase-like ATPase, C-terminal domain"/>
    <property type="match status" value="1"/>
</dbReference>
<evidence type="ECO:0000313" key="12">
    <source>
        <dbReference type="EMBL" id="EPR09617.1"/>
    </source>
</evidence>
<keyword evidence="4" id="KW-0808">Transferase</keyword>
<dbReference type="InterPro" id="IPR036890">
    <property type="entry name" value="HATPase_C_sf"/>
</dbReference>
<dbReference type="Proteomes" id="UP000016860">
    <property type="component" value="Unassembled WGS sequence"/>
</dbReference>
<evidence type="ECO:0000259" key="11">
    <source>
        <dbReference type="PROSITE" id="PS50112"/>
    </source>
</evidence>
<dbReference type="PROSITE" id="PS50112">
    <property type="entry name" value="PAS"/>
    <property type="match status" value="1"/>
</dbReference>
<dbReference type="GO" id="GO:0009927">
    <property type="term" value="F:histidine phosphotransfer kinase activity"/>
    <property type="evidence" value="ECO:0007669"/>
    <property type="project" value="TreeGrafter"/>
</dbReference>
<dbReference type="InterPro" id="IPR035965">
    <property type="entry name" value="PAS-like_dom_sf"/>
</dbReference>
<protein>
    <recommendedName>
        <fullName evidence="2">histidine kinase</fullName>
        <ecNumber evidence="2">2.7.13.3</ecNumber>
    </recommendedName>
</protein>
<dbReference type="GO" id="GO:0005886">
    <property type="term" value="C:plasma membrane"/>
    <property type="evidence" value="ECO:0007669"/>
    <property type="project" value="TreeGrafter"/>
</dbReference>
<dbReference type="GO" id="GO:0000155">
    <property type="term" value="F:phosphorelay sensor kinase activity"/>
    <property type="evidence" value="ECO:0007669"/>
    <property type="project" value="InterPro"/>
</dbReference>
<dbReference type="FunFam" id="3.30.565.10:FF:000037">
    <property type="entry name" value="Hybrid sensor histidine kinase/response regulator"/>
    <property type="match status" value="1"/>
</dbReference>
<organism evidence="12 13">
    <name type="scientific">Ruminiclostridium papyrosolvens C7</name>
    <dbReference type="NCBI Taxonomy" id="1330534"/>
    <lineage>
        <taxon>Bacteria</taxon>
        <taxon>Bacillati</taxon>
        <taxon>Bacillota</taxon>
        <taxon>Clostridia</taxon>
        <taxon>Eubacteriales</taxon>
        <taxon>Oscillospiraceae</taxon>
        <taxon>Ruminiclostridium</taxon>
    </lineage>
</organism>
<proteinExistence type="predicted"/>
<dbReference type="SMART" id="SM00387">
    <property type="entry name" value="HATPase_c"/>
    <property type="match status" value="1"/>
</dbReference>
<dbReference type="InterPro" id="IPR013655">
    <property type="entry name" value="PAS_fold_3"/>
</dbReference>
<evidence type="ECO:0000256" key="1">
    <source>
        <dbReference type="ARBA" id="ARBA00000085"/>
    </source>
</evidence>
<keyword evidence="9" id="KW-0472">Membrane</keyword>
<keyword evidence="7" id="KW-0067">ATP-binding</keyword>
<dbReference type="PANTHER" id="PTHR43047">
    <property type="entry name" value="TWO-COMPONENT HISTIDINE PROTEIN KINASE"/>
    <property type="match status" value="1"/>
</dbReference>
<keyword evidence="9" id="KW-1133">Transmembrane helix</keyword>
<accession>U4QYC6</accession>
<dbReference type="Pfam" id="PF02518">
    <property type="entry name" value="HATPase_c"/>
    <property type="match status" value="1"/>
</dbReference>
<evidence type="ECO:0000256" key="7">
    <source>
        <dbReference type="ARBA" id="ARBA00022840"/>
    </source>
</evidence>